<dbReference type="PANTHER" id="PTHR33592">
    <property type="entry name" value="TRANSMEMBRANE PROTEIN"/>
    <property type="match status" value="1"/>
</dbReference>
<reference evidence="3 4" key="1">
    <citation type="submission" date="2024-06" db="EMBL/GenBank/DDBJ databases">
        <title>A chromosome level genome sequence of Diviner's sage (Salvia divinorum).</title>
        <authorList>
            <person name="Ford S.A."/>
            <person name="Ro D.-K."/>
            <person name="Ness R.W."/>
            <person name="Phillips M.A."/>
        </authorList>
    </citation>
    <scope>NUCLEOTIDE SEQUENCE [LARGE SCALE GENOMIC DNA]</scope>
    <source>
        <strain evidence="3">SAF-2024a</strain>
        <tissue evidence="3">Leaf</tissue>
    </source>
</reference>
<name>A0ABD1FW82_SALDI</name>
<comment type="caution">
    <text evidence="3">The sequence shown here is derived from an EMBL/GenBank/DDBJ whole genome shotgun (WGS) entry which is preliminary data.</text>
</comment>
<evidence type="ECO:0000256" key="2">
    <source>
        <dbReference type="SAM" id="SignalP"/>
    </source>
</evidence>
<proteinExistence type="predicted"/>
<keyword evidence="4" id="KW-1185">Reference proteome</keyword>
<protein>
    <recommendedName>
        <fullName evidence="5">Transmembrane protein</fullName>
    </recommendedName>
</protein>
<evidence type="ECO:0000313" key="3">
    <source>
        <dbReference type="EMBL" id="KAL1536097.1"/>
    </source>
</evidence>
<dbReference type="AlphaFoldDB" id="A0ABD1FW82"/>
<keyword evidence="2" id="KW-0732">Signal</keyword>
<evidence type="ECO:0000313" key="4">
    <source>
        <dbReference type="Proteomes" id="UP001567538"/>
    </source>
</evidence>
<dbReference type="PANTHER" id="PTHR33592:SF5">
    <property type="entry name" value="TRANSMEMBRANE PROTEIN"/>
    <property type="match status" value="1"/>
</dbReference>
<feature type="compositionally biased region" description="Basic and acidic residues" evidence="1">
    <location>
        <begin position="77"/>
        <end position="94"/>
    </location>
</feature>
<evidence type="ECO:0000256" key="1">
    <source>
        <dbReference type="SAM" id="MobiDB-lite"/>
    </source>
</evidence>
<gene>
    <name evidence="3" type="ORF">AAHA92_28799</name>
</gene>
<sequence length="100" mass="10819">MGAFRLNFFLIFHIFCIVSISLNGANAARALPMEQWLKSQLLLLESLPRGPVPPSGPSSCTYIPGQGGPPCPLNEKHFAGRLRREPPVGRDGVMEKGSSS</sequence>
<feature type="region of interest" description="Disordered" evidence="1">
    <location>
        <begin position="77"/>
        <end position="100"/>
    </location>
</feature>
<dbReference type="EMBL" id="JBEAFC010000011">
    <property type="protein sequence ID" value="KAL1536097.1"/>
    <property type="molecule type" value="Genomic_DNA"/>
</dbReference>
<feature type="chain" id="PRO_5044826256" description="Transmembrane protein" evidence="2">
    <location>
        <begin position="28"/>
        <end position="100"/>
    </location>
</feature>
<organism evidence="3 4">
    <name type="scientific">Salvia divinorum</name>
    <name type="common">Maria pastora</name>
    <name type="synonym">Diviner's sage</name>
    <dbReference type="NCBI Taxonomy" id="28513"/>
    <lineage>
        <taxon>Eukaryota</taxon>
        <taxon>Viridiplantae</taxon>
        <taxon>Streptophyta</taxon>
        <taxon>Embryophyta</taxon>
        <taxon>Tracheophyta</taxon>
        <taxon>Spermatophyta</taxon>
        <taxon>Magnoliopsida</taxon>
        <taxon>eudicotyledons</taxon>
        <taxon>Gunneridae</taxon>
        <taxon>Pentapetalae</taxon>
        <taxon>asterids</taxon>
        <taxon>lamiids</taxon>
        <taxon>Lamiales</taxon>
        <taxon>Lamiaceae</taxon>
        <taxon>Nepetoideae</taxon>
        <taxon>Mentheae</taxon>
        <taxon>Salviinae</taxon>
        <taxon>Salvia</taxon>
        <taxon>Salvia subgen. Calosphace</taxon>
    </lineage>
</organism>
<evidence type="ECO:0008006" key="5">
    <source>
        <dbReference type="Google" id="ProtNLM"/>
    </source>
</evidence>
<dbReference type="Proteomes" id="UP001567538">
    <property type="component" value="Unassembled WGS sequence"/>
</dbReference>
<accession>A0ABD1FW82</accession>
<feature type="signal peptide" evidence="2">
    <location>
        <begin position="1"/>
        <end position="27"/>
    </location>
</feature>